<dbReference type="NCBIfam" id="TIGR01351">
    <property type="entry name" value="adk"/>
    <property type="match status" value="1"/>
</dbReference>
<dbReference type="GO" id="GO:0004017">
    <property type="term" value="F:AMP kinase activity"/>
    <property type="evidence" value="ECO:0007669"/>
    <property type="project" value="UniProtKB-UniRule"/>
</dbReference>
<protein>
    <recommendedName>
        <fullName evidence="5 7">Adenylate kinase</fullName>
        <shortName evidence="5">AK</shortName>
        <ecNumber evidence="5 7">2.7.4.3</ecNumber>
    </recommendedName>
    <alternativeName>
        <fullName evidence="5">ATP-AMP transphosphorylase</fullName>
    </alternativeName>
    <alternativeName>
        <fullName evidence="5">ATP:AMP phosphotransferase</fullName>
    </alternativeName>
    <alternativeName>
        <fullName evidence="5">Adenylate monophosphate kinase</fullName>
    </alternativeName>
</protein>
<comment type="function">
    <text evidence="5">Catalyzes the reversible transfer of the terminal phosphate group between ATP and AMP. Plays an important role in cellular energy homeostasis and in adenine nucleotide metabolism.</text>
</comment>
<evidence type="ECO:0000313" key="9">
    <source>
        <dbReference type="EMBL" id="MBB6144577.1"/>
    </source>
</evidence>
<organism evidence="9 10">
    <name type="scientific">Silvibacterium bohemicum</name>
    <dbReference type="NCBI Taxonomy" id="1577686"/>
    <lineage>
        <taxon>Bacteria</taxon>
        <taxon>Pseudomonadati</taxon>
        <taxon>Acidobacteriota</taxon>
        <taxon>Terriglobia</taxon>
        <taxon>Terriglobales</taxon>
        <taxon>Acidobacteriaceae</taxon>
        <taxon>Silvibacterium</taxon>
    </lineage>
</organism>
<keyword evidence="1 5" id="KW-0808">Transferase</keyword>
<dbReference type="UniPathway" id="UPA00588">
    <property type="reaction ID" value="UER00649"/>
</dbReference>
<feature type="binding site" evidence="5">
    <location>
        <begin position="157"/>
        <end position="158"/>
    </location>
    <ligand>
        <name>ATP</name>
        <dbReference type="ChEBI" id="CHEBI:30616"/>
    </ligand>
</feature>
<proteinExistence type="inferred from homology"/>
<feature type="binding site" evidence="5">
    <location>
        <position position="154"/>
    </location>
    <ligand>
        <name>Zn(2+)</name>
        <dbReference type="ChEBI" id="CHEBI:29105"/>
        <note>structural</note>
    </ligand>
</feature>
<evidence type="ECO:0000256" key="3">
    <source>
        <dbReference type="ARBA" id="ARBA00022741"/>
    </source>
</evidence>
<dbReference type="InterPro" id="IPR033690">
    <property type="entry name" value="Adenylat_kinase_CS"/>
</dbReference>
<feature type="binding site" evidence="5">
    <location>
        <position position="56"/>
    </location>
    <ligand>
        <name>AMP</name>
        <dbReference type="ChEBI" id="CHEBI:456215"/>
    </ligand>
</feature>
<evidence type="ECO:0000259" key="8">
    <source>
        <dbReference type="Pfam" id="PF05191"/>
    </source>
</evidence>
<comment type="domain">
    <text evidence="5">Consists of three domains, a large central CORE domain and two small peripheral domains, NMPbind and LID, which undergo movements during catalysis. The LID domain closes over the site of phosphoryl transfer upon ATP binding. Assembling and dissambling the active center during each catalytic cycle provides an effective means to prevent ATP hydrolysis. Some bacteria have evolved a zinc-coordinating structure that stabilizes the LID domain.</text>
</comment>
<dbReference type="InterPro" id="IPR006259">
    <property type="entry name" value="Adenyl_kin_sub"/>
</dbReference>
<keyword evidence="3 5" id="KW-0547">Nucleotide-binding</keyword>
<feature type="binding site" evidence="5">
    <location>
        <position position="220"/>
    </location>
    <ligand>
        <name>ATP</name>
        <dbReference type="ChEBI" id="CHEBI:30616"/>
    </ligand>
</feature>
<feature type="binding site" evidence="5">
    <location>
        <position position="148"/>
    </location>
    <ligand>
        <name>ATP</name>
        <dbReference type="ChEBI" id="CHEBI:30616"/>
    </ligand>
</feature>
<dbReference type="InterPro" id="IPR000850">
    <property type="entry name" value="Adenylat/UMP-CMP_kin"/>
</dbReference>
<evidence type="ECO:0000256" key="5">
    <source>
        <dbReference type="HAMAP-Rule" id="MF_00235"/>
    </source>
</evidence>
<dbReference type="FunFam" id="3.40.50.300:FF:000106">
    <property type="entry name" value="Adenylate kinase mitochondrial"/>
    <property type="match status" value="1"/>
</dbReference>
<feature type="region of interest" description="LID" evidence="5">
    <location>
        <begin position="147"/>
        <end position="184"/>
    </location>
</feature>
<evidence type="ECO:0000256" key="6">
    <source>
        <dbReference type="RuleBase" id="RU003330"/>
    </source>
</evidence>
<dbReference type="Gene3D" id="3.40.50.300">
    <property type="entry name" value="P-loop containing nucleotide triphosphate hydrolases"/>
    <property type="match status" value="1"/>
</dbReference>
<dbReference type="GO" id="GO:0008270">
    <property type="term" value="F:zinc ion binding"/>
    <property type="evidence" value="ECO:0007669"/>
    <property type="project" value="UniProtKB-UniRule"/>
</dbReference>
<feature type="region of interest" description="NMP" evidence="5">
    <location>
        <begin position="50"/>
        <end position="79"/>
    </location>
</feature>
<evidence type="ECO:0000313" key="10">
    <source>
        <dbReference type="Proteomes" id="UP000538666"/>
    </source>
</evidence>
<dbReference type="NCBIfam" id="NF001381">
    <property type="entry name" value="PRK00279.1-3"/>
    <property type="match status" value="1"/>
</dbReference>
<feature type="binding site" evidence="5">
    <location>
        <begin position="105"/>
        <end position="108"/>
    </location>
    <ligand>
        <name>AMP</name>
        <dbReference type="ChEBI" id="CHEBI:456215"/>
    </ligand>
</feature>
<reference evidence="9 10" key="1">
    <citation type="submission" date="2020-08" db="EMBL/GenBank/DDBJ databases">
        <title>Genomic Encyclopedia of Type Strains, Phase IV (KMG-IV): sequencing the most valuable type-strain genomes for metagenomic binning, comparative biology and taxonomic classification.</title>
        <authorList>
            <person name="Goeker M."/>
        </authorList>
    </citation>
    <scope>NUCLEOTIDE SEQUENCE [LARGE SCALE GENOMIC DNA]</scope>
    <source>
        <strain evidence="9 10">DSM 103733</strain>
    </source>
</reference>
<feature type="binding site" evidence="5">
    <location>
        <begin position="30"/>
        <end position="35"/>
    </location>
    <ligand>
        <name>ATP</name>
        <dbReference type="ChEBI" id="CHEBI:30616"/>
    </ligand>
</feature>
<feature type="binding site" evidence="5">
    <location>
        <position position="112"/>
    </location>
    <ligand>
        <name>AMP</name>
        <dbReference type="ChEBI" id="CHEBI:456215"/>
    </ligand>
</feature>
<feature type="binding site" evidence="5">
    <location>
        <position position="151"/>
    </location>
    <ligand>
        <name>Zn(2+)</name>
        <dbReference type="ChEBI" id="CHEBI:29105"/>
        <note>structural</note>
    </ligand>
</feature>
<comment type="caution">
    <text evidence="9">The sequence shown here is derived from an EMBL/GenBank/DDBJ whole genome shotgun (WGS) entry which is preliminary data.</text>
</comment>
<gene>
    <name evidence="5" type="primary">adk</name>
    <name evidence="9" type="ORF">HNQ77_002533</name>
</gene>
<evidence type="ECO:0000256" key="2">
    <source>
        <dbReference type="ARBA" id="ARBA00022727"/>
    </source>
</evidence>
<dbReference type="AlphaFoldDB" id="A0A841JVT9"/>
<evidence type="ECO:0000256" key="7">
    <source>
        <dbReference type="RuleBase" id="RU003331"/>
    </source>
</evidence>
<dbReference type="EC" id="2.7.4.3" evidence="5 7"/>
<dbReference type="GO" id="GO:0005737">
    <property type="term" value="C:cytoplasm"/>
    <property type="evidence" value="ECO:0007669"/>
    <property type="project" value="UniProtKB-SubCell"/>
</dbReference>
<dbReference type="Pfam" id="PF05191">
    <property type="entry name" value="ADK_lid"/>
    <property type="match status" value="1"/>
</dbReference>
<dbReference type="Proteomes" id="UP000538666">
    <property type="component" value="Unassembled WGS sequence"/>
</dbReference>
<comment type="subcellular location">
    <subcellularLocation>
        <location evidence="5 7">Cytoplasm</location>
    </subcellularLocation>
</comment>
<keyword evidence="5" id="KW-0963">Cytoplasm</keyword>
<keyword evidence="5" id="KW-0479">Metal-binding</keyword>
<comment type="pathway">
    <text evidence="5">Purine metabolism; AMP biosynthesis via salvage pathway; AMP from ADP: step 1/1.</text>
</comment>
<feature type="binding site" evidence="5">
    <location>
        <position position="51"/>
    </location>
    <ligand>
        <name>AMP</name>
        <dbReference type="ChEBI" id="CHEBI:456215"/>
    </ligand>
</feature>
<feature type="binding site" evidence="5">
    <location>
        <begin position="77"/>
        <end position="79"/>
    </location>
    <ligand>
        <name>AMP</name>
        <dbReference type="ChEBI" id="CHEBI:456215"/>
    </ligand>
</feature>
<keyword evidence="2 5" id="KW-0545">Nucleotide biosynthesis</keyword>
<dbReference type="GO" id="GO:0005524">
    <property type="term" value="F:ATP binding"/>
    <property type="evidence" value="ECO:0007669"/>
    <property type="project" value="UniProtKB-UniRule"/>
</dbReference>
<evidence type="ECO:0000256" key="1">
    <source>
        <dbReference type="ARBA" id="ARBA00022679"/>
    </source>
</evidence>
<comment type="catalytic activity">
    <reaction evidence="5 7">
        <text>AMP + ATP = 2 ADP</text>
        <dbReference type="Rhea" id="RHEA:12973"/>
        <dbReference type="ChEBI" id="CHEBI:30616"/>
        <dbReference type="ChEBI" id="CHEBI:456215"/>
        <dbReference type="ChEBI" id="CHEBI:456216"/>
        <dbReference type="EC" id="2.7.4.3"/>
    </reaction>
</comment>
<dbReference type="PANTHER" id="PTHR23359">
    <property type="entry name" value="NUCLEOTIDE KINASE"/>
    <property type="match status" value="1"/>
</dbReference>
<dbReference type="RefSeq" id="WP_231581329.1">
    <property type="nucleotide sequence ID" value="NZ_JACHEK010000005.1"/>
</dbReference>
<dbReference type="SUPFAM" id="SSF52540">
    <property type="entry name" value="P-loop containing nucleoside triphosphate hydrolases"/>
    <property type="match status" value="1"/>
</dbReference>
<keyword evidence="10" id="KW-1185">Reference proteome</keyword>
<feature type="binding site" evidence="5">
    <location>
        <position position="192"/>
    </location>
    <ligand>
        <name>AMP</name>
        <dbReference type="ChEBI" id="CHEBI:456215"/>
    </ligand>
</feature>
<feature type="binding site" evidence="5">
    <location>
        <position position="171"/>
    </location>
    <ligand>
        <name>Zn(2+)</name>
        <dbReference type="ChEBI" id="CHEBI:29105"/>
        <note>structural</note>
    </ligand>
</feature>
<comment type="subunit">
    <text evidence="5 7">Monomer.</text>
</comment>
<dbReference type="InterPro" id="IPR027417">
    <property type="entry name" value="P-loop_NTPase"/>
</dbReference>
<accession>A0A841JVT9</accession>
<dbReference type="Pfam" id="PF00406">
    <property type="entry name" value="ADK"/>
    <property type="match status" value="1"/>
</dbReference>
<evidence type="ECO:0000256" key="4">
    <source>
        <dbReference type="ARBA" id="ARBA00022777"/>
    </source>
</evidence>
<comment type="similarity">
    <text evidence="5 6">Belongs to the adenylate kinase family.</text>
</comment>
<dbReference type="InterPro" id="IPR007862">
    <property type="entry name" value="Adenylate_kinase_lid-dom"/>
</dbReference>
<feature type="binding site" evidence="5">
    <location>
        <position position="181"/>
    </location>
    <ligand>
        <name>AMP</name>
        <dbReference type="ChEBI" id="CHEBI:456215"/>
    </ligand>
</feature>
<keyword evidence="5 7" id="KW-0067">ATP-binding</keyword>
<feature type="domain" description="Adenylate kinase active site lid" evidence="8">
    <location>
        <begin position="148"/>
        <end position="183"/>
    </location>
</feature>
<dbReference type="PROSITE" id="PS00113">
    <property type="entry name" value="ADENYLATE_KINASE"/>
    <property type="match status" value="1"/>
</dbReference>
<keyword evidence="4 5" id="KW-0418">Kinase</keyword>
<dbReference type="GO" id="GO:0044209">
    <property type="term" value="P:AMP salvage"/>
    <property type="evidence" value="ECO:0007669"/>
    <property type="project" value="UniProtKB-UniRule"/>
</dbReference>
<keyword evidence="5" id="KW-0862">Zinc</keyword>
<sequence>MALTATDPQIHDPAQRKLAPGPILLLGAPGVGKGTQAKELVAAWGIPQISTGDILRANVSQGTALGIIAKSVLDRGELVSDDLVNEMVADRLKSPDTTAGYILDGFPRTLGQADWLDLHLAGSKDALPVIAVSIQVSYNQLLRRITGRRSCPVCKSIYNIYLQPPRVDELCDLDGTPLARRSDDTEEVFEERMRAYNALTAPVVEHYRALGRFEEVNGEQSVSAVTAEVMKAVVRLRS</sequence>
<dbReference type="HAMAP" id="MF_00235">
    <property type="entry name" value="Adenylate_kinase_Adk"/>
    <property type="match status" value="1"/>
</dbReference>
<dbReference type="PRINTS" id="PR00094">
    <property type="entry name" value="ADENYLTKNASE"/>
</dbReference>
<dbReference type="EMBL" id="JACHEK010000005">
    <property type="protein sequence ID" value="MBB6144577.1"/>
    <property type="molecule type" value="Genomic_DNA"/>
</dbReference>
<feature type="binding site" evidence="5">
    <location>
        <position position="174"/>
    </location>
    <ligand>
        <name>Zn(2+)</name>
        <dbReference type="ChEBI" id="CHEBI:29105"/>
        <note>structural</note>
    </ligand>
</feature>
<name>A0A841JVT9_9BACT</name>
<dbReference type="CDD" id="cd01428">
    <property type="entry name" value="ADK"/>
    <property type="match status" value="1"/>
</dbReference>